<feature type="transmembrane region" description="Helical" evidence="6">
    <location>
        <begin position="95"/>
        <end position="113"/>
    </location>
</feature>
<evidence type="ECO:0000256" key="6">
    <source>
        <dbReference type="SAM" id="Phobius"/>
    </source>
</evidence>
<keyword evidence="3 6" id="KW-0812">Transmembrane</keyword>
<dbReference type="InterPro" id="IPR037185">
    <property type="entry name" value="EmrE-like"/>
</dbReference>
<name>A0ABU3SUJ3_9ALTE</name>
<dbReference type="RefSeq" id="WP_316025335.1">
    <property type="nucleotide sequence ID" value="NZ_JAWDIO010000002.1"/>
</dbReference>
<evidence type="ECO:0000256" key="2">
    <source>
        <dbReference type="ARBA" id="ARBA00022475"/>
    </source>
</evidence>
<evidence type="ECO:0000256" key="1">
    <source>
        <dbReference type="ARBA" id="ARBA00004651"/>
    </source>
</evidence>
<accession>A0ABU3SUJ3</accession>
<evidence type="ECO:0000313" key="8">
    <source>
        <dbReference type="EMBL" id="MDU0353683.1"/>
    </source>
</evidence>
<evidence type="ECO:0000256" key="5">
    <source>
        <dbReference type="ARBA" id="ARBA00023136"/>
    </source>
</evidence>
<dbReference type="Proteomes" id="UP001247805">
    <property type="component" value="Unassembled WGS sequence"/>
</dbReference>
<feature type="domain" description="EamA" evidence="7">
    <location>
        <begin position="33"/>
        <end position="165"/>
    </location>
</feature>
<dbReference type="SUPFAM" id="SSF103481">
    <property type="entry name" value="Multidrug resistance efflux transporter EmrE"/>
    <property type="match status" value="1"/>
</dbReference>
<keyword evidence="4 6" id="KW-1133">Transmembrane helix</keyword>
<evidence type="ECO:0000256" key="3">
    <source>
        <dbReference type="ARBA" id="ARBA00022692"/>
    </source>
</evidence>
<dbReference type="InterPro" id="IPR000620">
    <property type="entry name" value="EamA_dom"/>
</dbReference>
<protein>
    <submittedName>
        <fullName evidence="8">EamA family transporter</fullName>
    </submittedName>
</protein>
<gene>
    <name evidence="8" type="ORF">RS130_06855</name>
</gene>
<dbReference type="InterPro" id="IPR051258">
    <property type="entry name" value="Diverse_Substrate_Transporter"/>
</dbReference>
<dbReference type="EMBL" id="JAWDIO010000002">
    <property type="protein sequence ID" value="MDU0353683.1"/>
    <property type="molecule type" value="Genomic_DNA"/>
</dbReference>
<dbReference type="PANTHER" id="PTHR42920:SF5">
    <property type="entry name" value="EAMA DOMAIN-CONTAINING PROTEIN"/>
    <property type="match status" value="1"/>
</dbReference>
<organism evidence="8 9">
    <name type="scientific">Paraglaciecola aquimarina</name>
    <dbReference type="NCBI Taxonomy" id="1235557"/>
    <lineage>
        <taxon>Bacteria</taxon>
        <taxon>Pseudomonadati</taxon>
        <taxon>Pseudomonadota</taxon>
        <taxon>Gammaproteobacteria</taxon>
        <taxon>Alteromonadales</taxon>
        <taxon>Alteromonadaceae</taxon>
        <taxon>Paraglaciecola</taxon>
    </lineage>
</organism>
<sequence length="178" mass="18883">MVSFLIGAVGITLLTLGQQKSPSASFTSDTYYWGVALGLVAGLTYAIYSWVAKQMIESGISSTSSMASMFGLAAVMLLPSLFLTGDNLLSGATNITVALYMAVIPMFLGYLLFGYGLRHVHASEATLITLLEPVVATLLAISIVGEVFNYLGLLGMFLIGVCLLLQIIKPQKCQVSLS</sequence>
<dbReference type="PANTHER" id="PTHR42920">
    <property type="entry name" value="OS03G0707200 PROTEIN-RELATED"/>
    <property type="match status" value="1"/>
</dbReference>
<keyword evidence="2" id="KW-1003">Cell membrane</keyword>
<feature type="transmembrane region" description="Helical" evidence="6">
    <location>
        <begin position="63"/>
        <end position="83"/>
    </location>
</feature>
<proteinExistence type="predicted"/>
<dbReference type="Pfam" id="PF00892">
    <property type="entry name" value="EamA"/>
    <property type="match status" value="1"/>
</dbReference>
<comment type="subcellular location">
    <subcellularLocation>
        <location evidence="1">Cell membrane</location>
        <topology evidence="1">Multi-pass membrane protein</topology>
    </subcellularLocation>
</comment>
<feature type="transmembrane region" description="Helical" evidence="6">
    <location>
        <begin position="150"/>
        <end position="168"/>
    </location>
</feature>
<comment type="caution">
    <text evidence="8">The sequence shown here is derived from an EMBL/GenBank/DDBJ whole genome shotgun (WGS) entry which is preliminary data.</text>
</comment>
<keyword evidence="9" id="KW-1185">Reference proteome</keyword>
<evidence type="ECO:0000256" key="4">
    <source>
        <dbReference type="ARBA" id="ARBA00022989"/>
    </source>
</evidence>
<keyword evidence="5 6" id="KW-0472">Membrane</keyword>
<evidence type="ECO:0000259" key="7">
    <source>
        <dbReference type="Pfam" id="PF00892"/>
    </source>
</evidence>
<evidence type="ECO:0000313" key="9">
    <source>
        <dbReference type="Proteomes" id="UP001247805"/>
    </source>
</evidence>
<feature type="transmembrane region" description="Helical" evidence="6">
    <location>
        <begin position="33"/>
        <end position="51"/>
    </location>
</feature>
<reference evidence="8 9" key="1">
    <citation type="submission" date="2023-10" db="EMBL/GenBank/DDBJ databases">
        <title>Glaciecola aquimarina strain GGW-M5 nov., isolated from a coastal seawater.</title>
        <authorList>
            <person name="Bayburt H."/>
            <person name="Kim J.M."/>
            <person name="Choi B.J."/>
            <person name="Jeon C.O."/>
        </authorList>
    </citation>
    <scope>NUCLEOTIDE SEQUENCE [LARGE SCALE GENOMIC DNA]</scope>
    <source>
        <strain evidence="8 9">KCTC 32108</strain>
    </source>
</reference>
<feature type="transmembrane region" description="Helical" evidence="6">
    <location>
        <begin position="125"/>
        <end position="144"/>
    </location>
</feature>